<sequence length="115" mass="12749">MTPERRGICALPWNDCTRPDEDETPGVSTPGTGNPSPLQPGGEHRTTPQAARISSRSRAAKRIQNVKNSGKGTNRWNCSANHATSSNARKLQCHPPASSEREKLQERQIQQHHKY</sequence>
<dbReference type="Proteomes" id="UP000824782">
    <property type="component" value="Unassembled WGS sequence"/>
</dbReference>
<reference evidence="2" key="1">
    <citation type="thesis" date="2020" institute="ProQuest LLC" country="789 East Eisenhower Parkway, Ann Arbor, MI, USA">
        <title>Comparative Genomics and Chromosome Evolution.</title>
        <authorList>
            <person name="Mudd A.B."/>
        </authorList>
    </citation>
    <scope>NUCLEOTIDE SEQUENCE</scope>
    <source>
        <strain evidence="2">237g6f4</strain>
        <tissue evidence="2">Blood</tissue>
    </source>
</reference>
<proteinExistence type="predicted"/>
<evidence type="ECO:0000313" key="3">
    <source>
        <dbReference type="Proteomes" id="UP000824782"/>
    </source>
</evidence>
<keyword evidence="3" id="KW-1185">Reference proteome</keyword>
<feature type="region of interest" description="Disordered" evidence="1">
    <location>
        <begin position="1"/>
        <end position="115"/>
    </location>
</feature>
<gene>
    <name evidence="2" type="ORF">GDO81_021153</name>
</gene>
<accession>A0AAV6ZGD7</accession>
<feature type="compositionally biased region" description="Polar residues" evidence="1">
    <location>
        <begin position="26"/>
        <end position="36"/>
    </location>
</feature>
<organism evidence="2 3">
    <name type="scientific">Engystomops pustulosus</name>
    <name type="common">Tungara frog</name>
    <name type="synonym">Physalaemus pustulosus</name>
    <dbReference type="NCBI Taxonomy" id="76066"/>
    <lineage>
        <taxon>Eukaryota</taxon>
        <taxon>Metazoa</taxon>
        <taxon>Chordata</taxon>
        <taxon>Craniata</taxon>
        <taxon>Vertebrata</taxon>
        <taxon>Euteleostomi</taxon>
        <taxon>Amphibia</taxon>
        <taxon>Batrachia</taxon>
        <taxon>Anura</taxon>
        <taxon>Neobatrachia</taxon>
        <taxon>Hyloidea</taxon>
        <taxon>Leptodactylidae</taxon>
        <taxon>Leiuperinae</taxon>
        <taxon>Engystomops</taxon>
    </lineage>
</organism>
<evidence type="ECO:0000256" key="1">
    <source>
        <dbReference type="SAM" id="MobiDB-lite"/>
    </source>
</evidence>
<evidence type="ECO:0000313" key="2">
    <source>
        <dbReference type="EMBL" id="KAG8545273.1"/>
    </source>
</evidence>
<comment type="caution">
    <text evidence="2">The sequence shown here is derived from an EMBL/GenBank/DDBJ whole genome shotgun (WGS) entry which is preliminary data.</text>
</comment>
<dbReference type="EMBL" id="WNYA01001716">
    <property type="protein sequence ID" value="KAG8545273.1"/>
    <property type="molecule type" value="Genomic_DNA"/>
</dbReference>
<protein>
    <submittedName>
        <fullName evidence="2">Uncharacterized protein</fullName>
    </submittedName>
</protein>
<name>A0AAV6ZGD7_ENGPU</name>
<dbReference type="AlphaFoldDB" id="A0AAV6ZGD7"/>
<feature type="compositionally biased region" description="Polar residues" evidence="1">
    <location>
        <begin position="65"/>
        <end position="89"/>
    </location>
</feature>